<reference evidence="4 5" key="1">
    <citation type="submission" date="2017-06" db="EMBL/GenBank/DDBJ databases">
        <authorList>
            <person name="Kim H.J."/>
            <person name="Triplett B.A."/>
        </authorList>
    </citation>
    <scope>NUCLEOTIDE SEQUENCE [LARGE SCALE GENOMIC DNA]</scope>
    <source>
        <strain evidence="4 5">DSM 45207</strain>
    </source>
</reference>
<feature type="binding site" evidence="3">
    <location>
        <position position="42"/>
    </location>
    <ligand>
        <name>Mg(2+)</name>
        <dbReference type="ChEBI" id="CHEBI:18420"/>
        <label>1</label>
    </ligand>
</feature>
<sequence>MLGLLLGTALGDALGASFEGSQAVPARTLDAAERADETLVHTDDTALTLVLAEHLAARDPAGLDEDVLADEFAAVWQKEPWRGYGPGAAQVFELTGGGMSWQQAAVSLFGGAGSYGNGGAMRVAPVAAVGNGPHHVAELGRRTAAITHAHEHGQHGAEVQALAAYLALERESAPRVLDIDQFRHDLTRVVRCRAWHEKLDRMSELVRTGADPQHAAHALGNDITALGSVPMAVMSFVSNPDEPIAAIRYAIGAGGDTDTIAAMAGALAGARNGAATLPERLVARLEVGDHAREVARQLATAGNTGA</sequence>
<dbReference type="Proteomes" id="UP000198348">
    <property type="component" value="Unassembled WGS sequence"/>
</dbReference>
<keyword evidence="2 4" id="KW-0378">Hydrolase</keyword>
<keyword evidence="3" id="KW-0460">Magnesium</keyword>
<dbReference type="InterPro" id="IPR036705">
    <property type="entry name" value="Ribosyl_crysJ1_sf"/>
</dbReference>
<gene>
    <name evidence="4" type="ORF">SAMN06265360_1388</name>
</gene>
<keyword evidence="5" id="KW-1185">Reference proteome</keyword>
<feature type="binding site" evidence="3">
    <location>
        <position position="43"/>
    </location>
    <ligand>
        <name>Mg(2+)</name>
        <dbReference type="ChEBI" id="CHEBI:18420"/>
        <label>1</label>
    </ligand>
</feature>
<dbReference type="Pfam" id="PF03747">
    <property type="entry name" value="ADP_ribosyl_GH"/>
    <property type="match status" value="1"/>
</dbReference>
<evidence type="ECO:0000313" key="4">
    <source>
        <dbReference type="EMBL" id="SNR93927.1"/>
    </source>
</evidence>
<feature type="binding site" evidence="3">
    <location>
        <position position="256"/>
    </location>
    <ligand>
        <name>Mg(2+)</name>
        <dbReference type="ChEBI" id="CHEBI:18420"/>
        <label>1</label>
    </ligand>
</feature>
<accession>A0A239AE42</accession>
<proteinExistence type="inferred from homology"/>
<evidence type="ECO:0000256" key="2">
    <source>
        <dbReference type="ARBA" id="ARBA00022801"/>
    </source>
</evidence>
<dbReference type="PANTHER" id="PTHR16222:SF24">
    <property type="entry name" value="ADP-RIBOSYLHYDROLASE ARH3"/>
    <property type="match status" value="1"/>
</dbReference>
<protein>
    <submittedName>
        <fullName evidence="4">Poly(ADP-ribose) glycohydrolase ARH3</fullName>
    </submittedName>
</protein>
<dbReference type="AlphaFoldDB" id="A0A239AE42"/>
<comment type="cofactor">
    <cofactor evidence="3">
        <name>Mg(2+)</name>
        <dbReference type="ChEBI" id="CHEBI:18420"/>
    </cofactor>
    <text evidence="3">Binds 2 magnesium ions per subunit.</text>
</comment>
<dbReference type="Gene3D" id="1.10.4080.10">
    <property type="entry name" value="ADP-ribosylation/Crystallin J1"/>
    <property type="match status" value="1"/>
</dbReference>
<evidence type="ECO:0000313" key="5">
    <source>
        <dbReference type="Proteomes" id="UP000198348"/>
    </source>
</evidence>
<dbReference type="InterPro" id="IPR050792">
    <property type="entry name" value="ADP-ribosylglycohydrolase"/>
</dbReference>
<keyword evidence="3" id="KW-0479">Metal-binding</keyword>
<dbReference type="SUPFAM" id="SSF101478">
    <property type="entry name" value="ADP-ribosylglycohydrolase"/>
    <property type="match status" value="1"/>
</dbReference>
<organism evidence="4 5">
    <name type="scientific">Haloechinothrix alba</name>
    <dbReference type="NCBI Taxonomy" id="664784"/>
    <lineage>
        <taxon>Bacteria</taxon>
        <taxon>Bacillati</taxon>
        <taxon>Actinomycetota</taxon>
        <taxon>Actinomycetes</taxon>
        <taxon>Pseudonocardiales</taxon>
        <taxon>Pseudonocardiaceae</taxon>
        <taxon>Haloechinothrix</taxon>
    </lineage>
</organism>
<dbReference type="PANTHER" id="PTHR16222">
    <property type="entry name" value="ADP-RIBOSYLGLYCOHYDROLASE"/>
    <property type="match status" value="1"/>
</dbReference>
<dbReference type="GO" id="GO:0016787">
    <property type="term" value="F:hydrolase activity"/>
    <property type="evidence" value="ECO:0007669"/>
    <property type="project" value="UniProtKB-KW"/>
</dbReference>
<name>A0A239AE42_9PSEU</name>
<evidence type="ECO:0000256" key="3">
    <source>
        <dbReference type="PIRSR" id="PIRSR605502-1"/>
    </source>
</evidence>
<dbReference type="InterPro" id="IPR005502">
    <property type="entry name" value="Ribosyl_crysJ1"/>
</dbReference>
<feature type="binding site" evidence="3">
    <location>
        <position position="44"/>
    </location>
    <ligand>
        <name>Mg(2+)</name>
        <dbReference type="ChEBI" id="CHEBI:18420"/>
        <label>1</label>
    </ligand>
</feature>
<dbReference type="GO" id="GO:0046872">
    <property type="term" value="F:metal ion binding"/>
    <property type="evidence" value="ECO:0007669"/>
    <property type="project" value="UniProtKB-KW"/>
</dbReference>
<feature type="binding site" evidence="3">
    <location>
        <position position="258"/>
    </location>
    <ligand>
        <name>Mg(2+)</name>
        <dbReference type="ChEBI" id="CHEBI:18420"/>
        <label>1</label>
    </ligand>
</feature>
<comment type="similarity">
    <text evidence="1">Belongs to the ADP-ribosylglycohydrolase family.</text>
</comment>
<feature type="binding site" evidence="3">
    <location>
        <position position="259"/>
    </location>
    <ligand>
        <name>Mg(2+)</name>
        <dbReference type="ChEBI" id="CHEBI:18420"/>
        <label>1</label>
    </ligand>
</feature>
<dbReference type="EMBL" id="FZNW01000038">
    <property type="protein sequence ID" value="SNR93927.1"/>
    <property type="molecule type" value="Genomic_DNA"/>
</dbReference>
<evidence type="ECO:0000256" key="1">
    <source>
        <dbReference type="ARBA" id="ARBA00010702"/>
    </source>
</evidence>